<proteinExistence type="predicted"/>
<name>A0A7D5Z2Q6_9NEIS</name>
<dbReference type="Pfam" id="PF00149">
    <property type="entry name" value="Metallophos"/>
    <property type="match status" value="1"/>
</dbReference>
<dbReference type="InterPro" id="IPR017056">
    <property type="entry name" value="P-Estase_HI0762_prd"/>
</dbReference>
<evidence type="ECO:0000313" key="3">
    <source>
        <dbReference type="Proteomes" id="UP000510822"/>
    </source>
</evidence>
<dbReference type="Proteomes" id="UP000510822">
    <property type="component" value="Chromosome"/>
</dbReference>
<dbReference type="RefSeq" id="WP_180308368.1">
    <property type="nucleotide sequence ID" value="NZ_CP058952.1"/>
</dbReference>
<sequence>MIFFCGDTHGRFEHVIRAVQQHRPDAIVLLGDIQAPKPLDEVLAEILDMTEVWYIHGNHDTDTFYDYTHLFESKLADRNLHGRVVEIAGKRVAGLGGIFRGQIWMPPAHPNYPSQAHYLAHCGQSNYWRGGLPRKHRSTIFYTDYQALALESADILVTHEAPSCHPYGFHALDQLGHKLGVQRAFHGHQHDCLDYRPHDLRLGFQAYGVTLRGITDENGNIIDAGILPE</sequence>
<dbReference type="SUPFAM" id="SSF56300">
    <property type="entry name" value="Metallo-dependent phosphatases"/>
    <property type="match status" value="1"/>
</dbReference>
<accession>A0A7D5Z2Q6</accession>
<keyword evidence="3" id="KW-1185">Reference proteome</keyword>
<protein>
    <submittedName>
        <fullName evidence="2">Metallophosphoesterase</fullName>
    </submittedName>
</protein>
<dbReference type="KEGG" id="cfon:HZU75_06690"/>
<evidence type="ECO:0000259" key="1">
    <source>
        <dbReference type="Pfam" id="PF00149"/>
    </source>
</evidence>
<reference evidence="2 3" key="1">
    <citation type="journal article" date="2016" name="Int. J. Syst. Evol. Microbiol.">
        <title>Chitinibacter fontanus sp. nov., isolated from a spring.</title>
        <authorList>
            <person name="Sheu S.Y."/>
            <person name="Li Y.S."/>
            <person name="Young C.C."/>
            <person name="Chen W.M."/>
        </authorList>
    </citation>
    <scope>NUCLEOTIDE SEQUENCE [LARGE SCALE GENOMIC DNA]</scope>
    <source>
        <strain evidence="2 3">STM-7</strain>
    </source>
</reference>
<dbReference type="AlphaFoldDB" id="A0A7D5Z2Q6"/>
<dbReference type="InterPro" id="IPR029052">
    <property type="entry name" value="Metallo-depent_PP-like"/>
</dbReference>
<evidence type="ECO:0000313" key="2">
    <source>
        <dbReference type="EMBL" id="QLI81241.1"/>
    </source>
</evidence>
<gene>
    <name evidence="2" type="ORF">HZU75_06690</name>
</gene>
<organism evidence="2 3">
    <name type="scientific">Chitinibacter fontanus</name>
    <dbReference type="NCBI Taxonomy" id="1737446"/>
    <lineage>
        <taxon>Bacteria</taxon>
        <taxon>Pseudomonadati</taxon>
        <taxon>Pseudomonadota</taxon>
        <taxon>Betaproteobacteria</taxon>
        <taxon>Neisseriales</taxon>
        <taxon>Chitinibacteraceae</taxon>
        <taxon>Chitinibacter</taxon>
    </lineage>
</organism>
<dbReference type="Gene3D" id="3.60.21.10">
    <property type="match status" value="1"/>
</dbReference>
<dbReference type="GO" id="GO:0016787">
    <property type="term" value="F:hydrolase activity"/>
    <property type="evidence" value="ECO:0007669"/>
    <property type="project" value="InterPro"/>
</dbReference>
<dbReference type="InterPro" id="IPR004843">
    <property type="entry name" value="Calcineurin-like_PHP"/>
</dbReference>
<dbReference type="PIRSF" id="PIRSF036446">
    <property type="entry name" value="Phosphoesterase_HI0762_prd"/>
    <property type="match status" value="1"/>
</dbReference>
<dbReference type="EMBL" id="CP058952">
    <property type="protein sequence ID" value="QLI81241.1"/>
    <property type="molecule type" value="Genomic_DNA"/>
</dbReference>
<feature type="domain" description="Calcineurin-like phosphoesterase" evidence="1">
    <location>
        <begin position="2"/>
        <end position="191"/>
    </location>
</feature>